<comment type="catalytic activity">
    <reaction evidence="1">
        <text>ATP + protein L-histidine = ADP + protein N-phospho-L-histidine.</text>
        <dbReference type="EC" id="2.7.13.3"/>
    </reaction>
</comment>
<dbReference type="PIRSF" id="PIRSF037532">
    <property type="entry name" value="STHK_NtrY"/>
    <property type="match status" value="1"/>
</dbReference>
<dbReference type="Gene3D" id="3.30.565.10">
    <property type="entry name" value="Histidine kinase-like ATPase, C-terminal domain"/>
    <property type="match status" value="1"/>
</dbReference>
<dbReference type="SMART" id="SM00388">
    <property type="entry name" value="HisKA"/>
    <property type="match status" value="1"/>
</dbReference>
<reference evidence="18 19" key="1">
    <citation type="submission" date="2015-10" db="EMBL/GenBank/DDBJ databases">
        <title>Transcriptomic analysis of a linuron degrading triple-species bacterial consortium.</title>
        <authorList>
            <person name="Albers P."/>
        </authorList>
    </citation>
    <scope>NUCLEOTIDE SEQUENCE [LARGE SCALE GENOMIC DNA]</scope>
    <source>
        <strain evidence="18 19">WDL6</strain>
    </source>
</reference>
<dbReference type="SUPFAM" id="SSF55874">
    <property type="entry name" value="ATPase domain of HSP90 chaperone/DNA topoisomerase II/histidine kinase"/>
    <property type="match status" value="1"/>
</dbReference>
<dbReference type="InterPro" id="IPR035965">
    <property type="entry name" value="PAS-like_dom_sf"/>
</dbReference>
<keyword evidence="11 15" id="KW-1133">Transmembrane helix</keyword>
<comment type="subcellular location">
    <subcellularLocation>
        <location evidence="2">Cell membrane</location>
        <topology evidence="2">Multi-pass membrane protein</topology>
    </subcellularLocation>
</comment>
<dbReference type="Pfam" id="PF02518">
    <property type="entry name" value="HATPase_c"/>
    <property type="match status" value="1"/>
</dbReference>
<dbReference type="Pfam" id="PF19312">
    <property type="entry name" value="NtrY_N"/>
    <property type="match status" value="1"/>
</dbReference>
<dbReference type="InterPro" id="IPR004358">
    <property type="entry name" value="Sig_transdc_His_kin-like_C"/>
</dbReference>
<dbReference type="SMART" id="SM00091">
    <property type="entry name" value="PAS"/>
    <property type="match status" value="1"/>
</dbReference>
<dbReference type="InterPro" id="IPR003594">
    <property type="entry name" value="HATPase_dom"/>
</dbReference>
<dbReference type="InterPro" id="IPR045671">
    <property type="entry name" value="NtrY-like_N"/>
</dbReference>
<dbReference type="InterPro" id="IPR036890">
    <property type="entry name" value="HATPase_C_sf"/>
</dbReference>
<dbReference type="InterPro" id="IPR013767">
    <property type="entry name" value="PAS_fold"/>
</dbReference>
<keyword evidence="6 18" id="KW-0808">Transferase</keyword>
<dbReference type="NCBIfam" id="TIGR00229">
    <property type="entry name" value="sensory_box"/>
    <property type="match status" value="1"/>
</dbReference>
<dbReference type="PRINTS" id="PR00344">
    <property type="entry name" value="BCTRLSENSOR"/>
</dbReference>
<name>A0A109BN45_HYPSL</name>
<evidence type="ECO:0000313" key="19">
    <source>
        <dbReference type="Proteomes" id="UP000059074"/>
    </source>
</evidence>
<keyword evidence="5" id="KW-0597">Phosphoprotein</keyword>
<keyword evidence="13 15" id="KW-0472">Membrane</keyword>
<dbReference type="PANTHER" id="PTHR43065:SF10">
    <property type="entry name" value="PEROXIDE STRESS-ACTIVATED HISTIDINE KINASE MAK3"/>
    <property type="match status" value="1"/>
</dbReference>
<dbReference type="RefSeq" id="WP_068459256.1">
    <property type="nucleotide sequence ID" value="NZ_LMTR01000021.1"/>
</dbReference>
<feature type="transmembrane region" description="Helical" evidence="15">
    <location>
        <begin position="27"/>
        <end position="49"/>
    </location>
</feature>
<evidence type="ECO:0000313" key="18">
    <source>
        <dbReference type="EMBL" id="KWT71525.1"/>
    </source>
</evidence>
<organism evidence="18 19">
    <name type="scientific">Hyphomicrobium sulfonivorans</name>
    <dbReference type="NCBI Taxonomy" id="121290"/>
    <lineage>
        <taxon>Bacteria</taxon>
        <taxon>Pseudomonadati</taxon>
        <taxon>Pseudomonadota</taxon>
        <taxon>Alphaproteobacteria</taxon>
        <taxon>Hyphomicrobiales</taxon>
        <taxon>Hyphomicrobiaceae</taxon>
        <taxon>Hyphomicrobium</taxon>
    </lineage>
</organism>
<dbReference type="InterPro" id="IPR005467">
    <property type="entry name" value="His_kinase_dom"/>
</dbReference>
<dbReference type="GO" id="GO:0005886">
    <property type="term" value="C:plasma membrane"/>
    <property type="evidence" value="ECO:0007669"/>
    <property type="project" value="UniProtKB-SubCell"/>
</dbReference>
<dbReference type="InterPro" id="IPR036097">
    <property type="entry name" value="HisK_dim/P_sf"/>
</dbReference>
<comment type="caution">
    <text evidence="18">The sequence shown here is derived from an EMBL/GenBank/DDBJ whole genome shotgun (WGS) entry which is preliminary data.</text>
</comment>
<keyword evidence="8" id="KW-0547">Nucleotide-binding</keyword>
<evidence type="ECO:0000256" key="3">
    <source>
        <dbReference type="ARBA" id="ARBA00012438"/>
    </source>
</evidence>
<evidence type="ECO:0000256" key="7">
    <source>
        <dbReference type="ARBA" id="ARBA00022692"/>
    </source>
</evidence>
<evidence type="ECO:0000259" key="16">
    <source>
        <dbReference type="PROSITE" id="PS50109"/>
    </source>
</evidence>
<dbReference type="SMART" id="SM00304">
    <property type="entry name" value="HAMP"/>
    <property type="match status" value="1"/>
</dbReference>
<evidence type="ECO:0000256" key="14">
    <source>
        <dbReference type="SAM" id="MobiDB-lite"/>
    </source>
</evidence>
<dbReference type="Gene3D" id="1.10.287.130">
    <property type="match status" value="1"/>
</dbReference>
<keyword evidence="4" id="KW-1003">Cell membrane</keyword>
<dbReference type="AlphaFoldDB" id="A0A109BN45"/>
<dbReference type="PATRIC" id="fig|121290.4.peg.2163"/>
<evidence type="ECO:0000256" key="12">
    <source>
        <dbReference type="ARBA" id="ARBA00023012"/>
    </source>
</evidence>
<dbReference type="PROSITE" id="PS50885">
    <property type="entry name" value="HAMP"/>
    <property type="match status" value="1"/>
</dbReference>
<dbReference type="STRING" id="121290.APY04_0447"/>
<dbReference type="SUPFAM" id="SSF158472">
    <property type="entry name" value="HAMP domain-like"/>
    <property type="match status" value="1"/>
</dbReference>
<feature type="domain" description="HAMP" evidence="17">
    <location>
        <begin position="327"/>
        <end position="380"/>
    </location>
</feature>
<feature type="compositionally biased region" description="Polar residues" evidence="14">
    <location>
        <begin position="750"/>
        <end position="760"/>
    </location>
</feature>
<dbReference type="SUPFAM" id="SSF47384">
    <property type="entry name" value="Homodimeric domain of signal transducing histidine kinase"/>
    <property type="match status" value="1"/>
</dbReference>
<gene>
    <name evidence="18" type="ORF">APY04_0447</name>
</gene>
<evidence type="ECO:0000256" key="11">
    <source>
        <dbReference type="ARBA" id="ARBA00022989"/>
    </source>
</evidence>
<proteinExistence type="predicted"/>
<evidence type="ECO:0000256" key="6">
    <source>
        <dbReference type="ARBA" id="ARBA00022679"/>
    </source>
</evidence>
<dbReference type="CDD" id="cd00130">
    <property type="entry name" value="PAS"/>
    <property type="match status" value="1"/>
</dbReference>
<feature type="domain" description="Histidine kinase" evidence="16">
    <location>
        <begin position="517"/>
        <end position="745"/>
    </location>
</feature>
<dbReference type="Gene3D" id="6.10.340.10">
    <property type="match status" value="1"/>
</dbReference>
<feature type="transmembrane region" description="Helical" evidence="15">
    <location>
        <begin position="104"/>
        <end position="127"/>
    </location>
</feature>
<dbReference type="InterPro" id="IPR017232">
    <property type="entry name" value="NtrY"/>
</dbReference>
<feature type="transmembrane region" description="Helical" evidence="15">
    <location>
        <begin position="61"/>
        <end position="84"/>
    </location>
</feature>
<evidence type="ECO:0000256" key="9">
    <source>
        <dbReference type="ARBA" id="ARBA00022777"/>
    </source>
</evidence>
<dbReference type="GO" id="GO:0006355">
    <property type="term" value="P:regulation of DNA-templated transcription"/>
    <property type="evidence" value="ECO:0007669"/>
    <property type="project" value="InterPro"/>
</dbReference>
<feature type="region of interest" description="Disordered" evidence="14">
    <location>
        <begin position="741"/>
        <end position="768"/>
    </location>
</feature>
<keyword evidence="19" id="KW-1185">Reference proteome</keyword>
<dbReference type="InterPro" id="IPR003660">
    <property type="entry name" value="HAMP_dom"/>
</dbReference>
<dbReference type="InterPro" id="IPR003661">
    <property type="entry name" value="HisK_dim/P_dom"/>
</dbReference>
<keyword evidence="10" id="KW-0067">ATP-binding</keyword>
<evidence type="ECO:0000256" key="4">
    <source>
        <dbReference type="ARBA" id="ARBA00022475"/>
    </source>
</evidence>
<dbReference type="GO" id="GO:0000155">
    <property type="term" value="F:phosphorelay sensor kinase activity"/>
    <property type="evidence" value="ECO:0007669"/>
    <property type="project" value="InterPro"/>
</dbReference>
<dbReference type="EC" id="2.7.13.3" evidence="3"/>
<evidence type="ECO:0000256" key="1">
    <source>
        <dbReference type="ARBA" id="ARBA00000085"/>
    </source>
</evidence>
<feature type="transmembrane region" description="Helical" evidence="15">
    <location>
        <begin position="301"/>
        <end position="326"/>
    </location>
</feature>
<evidence type="ECO:0000256" key="5">
    <source>
        <dbReference type="ARBA" id="ARBA00022553"/>
    </source>
</evidence>
<dbReference type="Pfam" id="PF00672">
    <property type="entry name" value="HAMP"/>
    <property type="match status" value="1"/>
</dbReference>
<dbReference type="EMBL" id="LMTR01000021">
    <property type="protein sequence ID" value="KWT71525.1"/>
    <property type="molecule type" value="Genomic_DNA"/>
</dbReference>
<dbReference type="CDD" id="cd06225">
    <property type="entry name" value="HAMP"/>
    <property type="match status" value="1"/>
</dbReference>
<evidence type="ECO:0000256" key="10">
    <source>
        <dbReference type="ARBA" id="ARBA00022840"/>
    </source>
</evidence>
<accession>A0A109BN45</accession>
<dbReference type="SMART" id="SM00387">
    <property type="entry name" value="HATPase_c"/>
    <property type="match status" value="1"/>
</dbReference>
<evidence type="ECO:0000256" key="15">
    <source>
        <dbReference type="SAM" id="Phobius"/>
    </source>
</evidence>
<dbReference type="Pfam" id="PF00512">
    <property type="entry name" value="HisKA"/>
    <property type="match status" value="1"/>
</dbReference>
<sequence length="768" mass="84317">MSAAEVASQRGQRLEEGPSSLNPGNRAFWIGFSIVLLSLVSALATYLILTDLTPIRPRNDVVLVVLAINVLLIILMIGLLTWQVAGLAKAWKRRIPGARLHIRIVALFSVIAALPTLLLALGATITFSRSLDGWFASSTRAIVASSADVANAYLDEHGQVIRTDIVNMARDLDMAAASVAGDPVRLQRLVMVQAGLRDLPAAYIIDGNGRPVVETAVDSRLPYVSPPQSAMEQAYEGQVALLMPSARSYRVGAVTRLERYPGNYLYVMRGVNPQVIEHLKLTAQNADQFNRLRKARGGLKIAHGLMYLTISMTAMLAAIWAGLWFAGRFVAPIRRLIGAAQEVSTGNLNVELPEKRGEGDLRRLSQTFNTMTRELKTQRDALVTANEQLVERRHFMEAVLSGVSAGVIGLDSQDRITLVSRAACELLGAGDGSELVGQKLRDALPVFGEILDKQDTLRQRSQEEVRHMVDGDERTFAVMVTRERASDGDVGSVVTFDDVTDLVVAQRTAAWADVARRIAHEIKNPLTPIQLAAERLRRKYSKTIENDRETFDRLTMTIERQVADLKTMVDEFAEFARMPKPEMASSDLRQSVQEPVVLFREAHRDISYVLVLPEKPLHMSIDRRLITRAVTNLVKNASEAVDSQRETALKEDPEWKGRVETILSVLPDRVTIEVIDNGTGLPKQNRGRLIEPYVTTKGHKGTGLGLAMVQKITEQHGGTLSMEDAPPAPGRPQGALVRITLPLPDGQGADTDTQSEQSITPAARAAAH</sequence>
<keyword evidence="12" id="KW-0902">Two-component regulatory system</keyword>
<dbReference type="SUPFAM" id="SSF55785">
    <property type="entry name" value="PYP-like sensor domain (PAS domain)"/>
    <property type="match status" value="1"/>
</dbReference>
<dbReference type="PROSITE" id="PS50109">
    <property type="entry name" value="HIS_KIN"/>
    <property type="match status" value="1"/>
</dbReference>
<evidence type="ECO:0000256" key="2">
    <source>
        <dbReference type="ARBA" id="ARBA00004651"/>
    </source>
</evidence>
<dbReference type="InterPro" id="IPR000014">
    <property type="entry name" value="PAS"/>
</dbReference>
<protein>
    <recommendedName>
        <fullName evidence="3">histidine kinase</fullName>
        <ecNumber evidence="3">2.7.13.3</ecNumber>
    </recommendedName>
</protein>
<dbReference type="Gene3D" id="3.30.450.20">
    <property type="entry name" value="PAS domain"/>
    <property type="match status" value="1"/>
</dbReference>
<dbReference type="Pfam" id="PF00989">
    <property type="entry name" value="PAS"/>
    <property type="match status" value="1"/>
</dbReference>
<keyword evidence="9" id="KW-0418">Kinase</keyword>
<dbReference type="PANTHER" id="PTHR43065">
    <property type="entry name" value="SENSOR HISTIDINE KINASE"/>
    <property type="match status" value="1"/>
</dbReference>
<dbReference type="Proteomes" id="UP000059074">
    <property type="component" value="Unassembled WGS sequence"/>
</dbReference>
<evidence type="ECO:0000256" key="13">
    <source>
        <dbReference type="ARBA" id="ARBA00023136"/>
    </source>
</evidence>
<evidence type="ECO:0000259" key="17">
    <source>
        <dbReference type="PROSITE" id="PS50885"/>
    </source>
</evidence>
<dbReference type="CDD" id="cd00082">
    <property type="entry name" value="HisKA"/>
    <property type="match status" value="1"/>
</dbReference>
<evidence type="ECO:0000256" key="8">
    <source>
        <dbReference type="ARBA" id="ARBA00022741"/>
    </source>
</evidence>
<keyword evidence="7 15" id="KW-0812">Transmembrane</keyword>
<dbReference type="GO" id="GO:0005524">
    <property type="term" value="F:ATP binding"/>
    <property type="evidence" value="ECO:0007669"/>
    <property type="project" value="UniProtKB-KW"/>
</dbReference>